<dbReference type="GO" id="GO:0003746">
    <property type="term" value="F:translation elongation factor activity"/>
    <property type="evidence" value="ECO:0007669"/>
    <property type="project" value="UniProtKB-UniRule"/>
</dbReference>
<evidence type="ECO:0000256" key="8">
    <source>
        <dbReference type="RuleBase" id="RU000643"/>
    </source>
</evidence>
<dbReference type="EMBL" id="CP066026">
    <property type="protein sequence ID" value="QQB87888.1"/>
    <property type="molecule type" value="Genomic_DNA"/>
</dbReference>
<evidence type="ECO:0000256" key="7">
    <source>
        <dbReference type="RuleBase" id="RU000642"/>
    </source>
</evidence>
<dbReference type="HAMAP" id="MF_00050">
    <property type="entry name" value="EF_Ts"/>
    <property type="match status" value="1"/>
</dbReference>
<dbReference type="InterPro" id="IPR018101">
    <property type="entry name" value="Transl_elong_Ts_CS"/>
</dbReference>
<evidence type="ECO:0000256" key="6">
    <source>
        <dbReference type="HAMAP-Rule" id="MF_00050"/>
    </source>
</evidence>
<name>A0A410NY25_BREDI</name>
<protein>
    <recommendedName>
        <fullName evidence="2 6">Elongation factor Ts</fullName>
        <shortName evidence="6">EF-Ts</shortName>
    </recommendedName>
</protein>
<dbReference type="Pfam" id="PF00889">
    <property type="entry name" value="EF_TS"/>
    <property type="match status" value="1"/>
</dbReference>
<evidence type="ECO:0000313" key="13">
    <source>
        <dbReference type="Proteomes" id="UP000596117"/>
    </source>
</evidence>
<feature type="region of interest" description="Involved in Mg(2+) ion dislocation from EF-Tu" evidence="6">
    <location>
        <begin position="84"/>
        <end position="87"/>
    </location>
</feature>
<dbReference type="SUPFAM" id="SSF46934">
    <property type="entry name" value="UBA-like"/>
    <property type="match status" value="1"/>
</dbReference>
<evidence type="ECO:0000256" key="5">
    <source>
        <dbReference type="ARBA" id="ARBA00022917"/>
    </source>
</evidence>
<evidence type="ECO:0000256" key="2">
    <source>
        <dbReference type="ARBA" id="ARBA00016956"/>
    </source>
</evidence>
<dbReference type="FunFam" id="1.10.286.20:FF:000001">
    <property type="entry name" value="Elongation factor Ts"/>
    <property type="match status" value="1"/>
</dbReference>
<keyword evidence="13" id="KW-1185">Reference proteome</keyword>
<dbReference type="PROSITE" id="PS01126">
    <property type="entry name" value="EF_TS_1"/>
    <property type="match status" value="1"/>
</dbReference>
<dbReference type="InterPro" id="IPR036402">
    <property type="entry name" value="EF-Ts_dimer_sf"/>
</dbReference>
<evidence type="ECO:0000313" key="11">
    <source>
        <dbReference type="EMBL" id="QQB87888.1"/>
    </source>
</evidence>
<gene>
    <name evidence="6" type="primary">tsf</name>
    <name evidence="10" type="ORF">EQG53_10380</name>
    <name evidence="11" type="ORF">I6H83_12065</name>
</gene>
<dbReference type="Proteomes" id="UP000596117">
    <property type="component" value="Chromosome"/>
</dbReference>
<comment type="function">
    <text evidence="6 7">Associates with the EF-Tu.GDP complex and induces the exchange of GDP to GTP. It remains bound to the aminoacyl-tRNA.EF-Tu.GTP complex up to the GTP hydrolysis stage on the ribosome.</text>
</comment>
<reference evidence="10 12" key="1">
    <citation type="submission" date="2019-01" db="EMBL/GenBank/DDBJ databases">
        <title>Brevundimonas diminuta Genome sequencing and assembly.</title>
        <authorList>
            <person name="Chen H."/>
        </authorList>
    </citation>
    <scope>NUCLEOTIDE SEQUENCE [LARGE SCALE GENOMIC DNA]</scope>
    <source>
        <strain evidence="10">ATCC</strain>
        <strain evidence="12">ATCC(B) 19146</strain>
    </source>
</reference>
<dbReference type="Gene3D" id="1.10.8.10">
    <property type="entry name" value="DNA helicase RuvA subunit, C-terminal domain"/>
    <property type="match status" value="1"/>
</dbReference>
<dbReference type="CDD" id="cd14275">
    <property type="entry name" value="UBA_EF-Ts"/>
    <property type="match status" value="1"/>
</dbReference>
<dbReference type="SUPFAM" id="SSF54713">
    <property type="entry name" value="Elongation factor Ts (EF-Ts), dimerisation domain"/>
    <property type="match status" value="2"/>
</dbReference>
<keyword evidence="5 6" id="KW-0648">Protein biosynthesis</keyword>
<evidence type="ECO:0000256" key="1">
    <source>
        <dbReference type="ARBA" id="ARBA00005532"/>
    </source>
</evidence>
<dbReference type="FunFam" id="1.10.8.10:FF:000001">
    <property type="entry name" value="Elongation factor Ts"/>
    <property type="match status" value="1"/>
</dbReference>
<comment type="similarity">
    <text evidence="1 6 7">Belongs to the EF-Ts family.</text>
</comment>
<accession>A0A410NY25</accession>
<dbReference type="InterPro" id="IPR009060">
    <property type="entry name" value="UBA-like_sf"/>
</dbReference>
<evidence type="ECO:0000256" key="4">
    <source>
        <dbReference type="ARBA" id="ARBA00022768"/>
    </source>
</evidence>
<reference evidence="11 13" key="2">
    <citation type="submission" date="2020-12" db="EMBL/GenBank/DDBJ databases">
        <title>FDA dAtabase for Regulatory Grade micrObial Sequences (FDA-ARGOS): Supporting development and validation of Infectious Disease Dx tests.</title>
        <authorList>
            <person name="Kerrigan L."/>
            <person name="Long C."/>
            <person name="Tallon L."/>
            <person name="Sadzewicz L."/>
            <person name="Zhao X."/>
            <person name="Boylan J."/>
            <person name="Ott S."/>
            <person name="Bowen H."/>
            <person name="Vavikolanu K."/>
            <person name="Mehta A."/>
            <person name="Aluvathingal J."/>
            <person name="Nadendla S."/>
            <person name="Yan Y."/>
            <person name="Sichtig H."/>
        </authorList>
    </citation>
    <scope>NUCLEOTIDE SEQUENCE [LARGE SCALE GENOMIC DNA]</scope>
    <source>
        <strain evidence="11 13">FDAARGOS_1026</strain>
    </source>
</reference>
<dbReference type="RefSeq" id="WP_128719923.1">
    <property type="nucleotide sequence ID" value="NZ_BJNC01000006.1"/>
</dbReference>
<dbReference type="GO" id="GO:0005737">
    <property type="term" value="C:cytoplasm"/>
    <property type="evidence" value="ECO:0007669"/>
    <property type="project" value="UniProtKB-SubCell"/>
</dbReference>
<feature type="domain" description="Translation elongation factor EFTs/EF1B dimerisation" evidence="9">
    <location>
        <begin position="76"/>
        <end position="291"/>
    </location>
</feature>
<keyword evidence="3 6" id="KW-0963">Cytoplasm</keyword>
<organism evidence="10 12">
    <name type="scientific">Brevundimonas diminuta</name>
    <name type="common">Pseudomonas diminuta</name>
    <dbReference type="NCBI Taxonomy" id="293"/>
    <lineage>
        <taxon>Bacteria</taxon>
        <taxon>Pseudomonadati</taxon>
        <taxon>Pseudomonadota</taxon>
        <taxon>Alphaproteobacteria</taxon>
        <taxon>Caulobacterales</taxon>
        <taxon>Caulobacteraceae</taxon>
        <taxon>Brevundimonas</taxon>
    </lineage>
</organism>
<dbReference type="PANTHER" id="PTHR11741">
    <property type="entry name" value="ELONGATION FACTOR TS"/>
    <property type="match status" value="1"/>
</dbReference>
<sequence>MAEITAALVKELRERSGVGMMDCKKALVENNGDIEAAIDWLRAKGLSKAAKKADRVAAEGLVAVAVREDGKGEVASAIEFNAETDFVARNDLFQSAAKEFAQLGLHHDGVEAIHGATLENGKTVQDEVTNLIATIGENMQLRRAARLSVGEGVVSSYVHNAVSPGVGRIGVLVALEGAGDKEALREVGRKIAMHVAATAPLALDTSDLDPAAIEKERAVLIEKAKEEGRPENMIEKIVEGQINKFQKDVVLTKQPFVMDPDVTIEQLVANTGKELGSTLKLAGFVRMALGEGVEKVETPDFASEVASMTGGN</sequence>
<evidence type="ECO:0000259" key="9">
    <source>
        <dbReference type="Pfam" id="PF00889"/>
    </source>
</evidence>
<dbReference type="Gene3D" id="3.30.479.20">
    <property type="entry name" value="Elongation factor Ts, dimerisation domain"/>
    <property type="match status" value="2"/>
</dbReference>
<dbReference type="PANTHER" id="PTHR11741:SF0">
    <property type="entry name" value="ELONGATION FACTOR TS, MITOCHONDRIAL"/>
    <property type="match status" value="1"/>
</dbReference>
<dbReference type="Proteomes" id="UP000287388">
    <property type="component" value="Chromosome"/>
</dbReference>
<evidence type="ECO:0000313" key="12">
    <source>
        <dbReference type="Proteomes" id="UP000287388"/>
    </source>
</evidence>
<dbReference type="KEGG" id="bdm:EQG53_10380"/>
<dbReference type="InterPro" id="IPR014039">
    <property type="entry name" value="Transl_elong_EFTs/EF1B_dimer"/>
</dbReference>
<comment type="subcellular location">
    <subcellularLocation>
        <location evidence="6 8">Cytoplasm</location>
    </subcellularLocation>
</comment>
<evidence type="ECO:0000256" key="3">
    <source>
        <dbReference type="ARBA" id="ARBA00022490"/>
    </source>
</evidence>
<proteinExistence type="inferred from homology"/>
<dbReference type="PROSITE" id="PS01127">
    <property type="entry name" value="EF_TS_2"/>
    <property type="match status" value="1"/>
</dbReference>
<dbReference type="NCBIfam" id="TIGR00116">
    <property type="entry name" value="tsf"/>
    <property type="match status" value="1"/>
</dbReference>
<dbReference type="AlphaFoldDB" id="A0A410NY25"/>
<dbReference type="EMBL" id="CP035093">
    <property type="protein sequence ID" value="QAT14733.1"/>
    <property type="molecule type" value="Genomic_DNA"/>
</dbReference>
<dbReference type="InterPro" id="IPR001816">
    <property type="entry name" value="Transl_elong_EFTs/EF1B"/>
</dbReference>
<keyword evidence="4 6" id="KW-0251">Elongation factor</keyword>
<dbReference type="Gene3D" id="1.10.286.20">
    <property type="match status" value="1"/>
</dbReference>
<evidence type="ECO:0000313" key="10">
    <source>
        <dbReference type="EMBL" id="QAT14733.1"/>
    </source>
</evidence>